<keyword evidence="3" id="KW-0472">Membrane</keyword>
<dbReference type="SUPFAM" id="SSF56935">
    <property type="entry name" value="Porins"/>
    <property type="match status" value="1"/>
</dbReference>
<evidence type="ECO:0000256" key="4">
    <source>
        <dbReference type="SAM" id="SignalP"/>
    </source>
</evidence>
<keyword evidence="3" id="KW-0813">Transport</keyword>
<dbReference type="InterPro" id="IPR047565">
    <property type="entry name" value="Alpha-macroglob_thiol-ester_cl"/>
</dbReference>
<dbReference type="PROSITE" id="PS52016">
    <property type="entry name" value="TONB_DEPENDENT_REC_3"/>
    <property type="match status" value="1"/>
</dbReference>
<dbReference type="Gene3D" id="2.170.130.10">
    <property type="entry name" value="TonB-dependent receptor, plug domain"/>
    <property type="match status" value="1"/>
</dbReference>
<dbReference type="PANTHER" id="PTHR11412:SF136">
    <property type="entry name" value="CD109 ANTIGEN"/>
    <property type="match status" value="1"/>
</dbReference>
<dbReference type="InterPro" id="IPR011626">
    <property type="entry name" value="Alpha-macroglobulin_TED"/>
</dbReference>
<dbReference type="Proteomes" id="UP001273350">
    <property type="component" value="Unassembled WGS sequence"/>
</dbReference>
<dbReference type="NCBIfam" id="TIGR04057">
    <property type="entry name" value="SusC_RagA_signa"/>
    <property type="match status" value="1"/>
</dbReference>
<comment type="subcellular location">
    <subcellularLocation>
        <location evidence="3">Cell outer membrane</location>
        <topology evidence="3">Multi-pass membrane protein</topology>
    </subcellularLocation>
</comment>
<keyword evidence="1 4" id="KW-0732">Signal</keyword>
<evidence type="ECO:0000259" key="7">
    <source>
        <dbReference type="Pfam" id="PF07715"/>
    </source>
</evidence>
<sequence length="1513" mass="170068">MKNILYAMFLLVFQTVLAQDIEKDWDKIYRKPITEKVYLQLNNVLYAPGETIYFKGFVTESDNSPSTLSDFVYVDLFDSGNKKVASQIYVVENGSVACSYRISENAAAGMYKIKAYTRIQKQTSENIFERTVFVQKVVTPRILMTLDFKKKSYGKGETCEADFELKNLENQAIKYQVFKYDVFIAGRKIDSLEGKTDELGKAIIHFKLPNDLKSNDGIVNVMLDYDNFKESVTRAIPIDLNFVDLQFLPESGNFILNEISSLFFIAKNEFGLPMDVGGYIEDENGTKVTDFTTTHDGMGKVFLKTEKNKKYVAVVTSPFKSQKKITLPEAGKNVFTINAQKTGESVALNIYAPLAIDGNVLVRNTSKIHKSVKVNLEQGWNTVTIKTENFPVGIQSFSLVIEKRVVAERLVFLNYQEGLKIEIKTDKSSYLPREKVEVSVLTKDKNNDPISSSLSVSVVDSKLLTYIDDKQDTILSWLLLGSELKGKIHEPRFYFDDTKKTELKEEAIDLLLNTHGWRKYSQKEIQKLMSEREHFEPEKSDILEGFVLNNKEKPVAVKVMFFTDQGKVFETKSNSSGYFNFNRVVFSDFGCLITESRKLNEYTIKSSISNQADFLRMKDTLSNTSSVEINYKVVNKENTVEKTTAHVTSGSNSVSLNSDQALLESVVVTAYGYSFKKQLSSSVTVISAQEIARSLSGRAAGIQITSGSGQPGASDKVVIRGYSSLYGNRAGGQPLIIVDGIPYPNNENSSVLGNLPPDSINSIAILKDASATTLYGSGGANGVILITTKKKLQQGNILLGGNYNYSFQNISKSGTRELNEAESFYKPIYSATTTEEKSDFRSCIYWNSIIQTNNKGVAYFGFYNSDDNTSFKIIAEGTSYKGDIGKSEAVFSVRELIQCDLKIPVYTSQEDVILMPLWLKNNSENSLKLNYKMIFDGKENDNFKNSFVVLNPNESKTVYITLIPNKMGENISLEIVLEGENFKTKIKKTISVYAKGFPMNIDIAGTKSQDTDFSIFEPMPSSIDSGVKFFFNPFSAIFDGLEGMMREPSGCFEQVSSSNYPNIMAMQLLKYKNTAPEFKNKALKFLESGYKKLKNYESKGGGFEWYGGDPGNEALTAYGLLQFNEMKEFINVDEKMIERTTNWLYSRKDGLGGFKQNSGRYGFSGIKYEVNNAYIVYVLSEIGEDNIKKEYEKGLEEALKSNDLYRMELMALASFNLKKVHEYKQLMSLIKTKIDKLGLKDLKAEQTVISSNGKSKTIEISSLYALALLKEKQVTKEVTDVLDYIQSSNSIYGFGSTQATALALKAITEFTKIYSNSVTVAVPKMNLNRESIDLRTKDNSGNVIVGNLKINAGTNNFSVQIPENNTIPYLFYVKYNTYTPNNSKKCKLLLKTNTLTNKLKISETARLEIEIQNKSAEQVSNPIARIGIPGGLTPEPWQLKLLVEKNNIDYYEIFGSELVLYFRKLEANEIRKINIDLKAIVPGKYKGVASSAYLYYENEHKNWNQGVEIEVIP</sequence>
<dbReference type="RefSeq" id="WP_230001378.1">
    <property type="nucleotide sequence ID" value="NZ_CP087134.1"/>
</dbReference>
<dbReference type="CDD" id="cd02891">
    <property type="entry name" value="A2M_like"/>
    <property type="match status" value="1"/>
</dbReference>
<accession>A0ABU4R6V3</accession>
<evidence type="ECO:0000256" key="2">
    <source>
        <dbReference type="ARBA" id="ARBA00022966"/>
    </source>
</evidence>
<dbReference type="InterPro" id="IPR012910">
    <property type="entry name" value="Plug_dom"/>
</dbReference>
<dbReference type="Gene3D" id="1.50.10.20">
    <property type="match status" value="1"/>
</dbReference>
<dbReference type="SUPFAM" id="SSF48239">
    <property type="entry name" value="Terpenoid cyclases/Protein prenyltransferases"/>
    <property type="match status" value="1"/>
</dbReference>
<feature type="signal peptide" evidence="4">
    <location>
        <begin position="1"/>
        <end position="18"/>
    </location>
</feature>
<dbReference type="Pfam" id="PF07715">
    <property type="entry name" value="Plug"/>
    <property type="match status" value="1"/>
</dbReference>
<evidence type="ECO:0000313" key="9">
    <source>
        <dbReference type="Proteomes" id="UP001273350"/>
    </source>
</evidence>
<keyword evidence="9" id="KW-1185">Reference proteome</keyword>
<keyword evidence="8" id="KW-0675">Receptor</keyword>
<keyword evidence="3" id="KW-1134">Transmembrane beta strand</keyword>
<dbReference type="Pfam" id="PF07678">
    <property type="entry name" value="TED_complement"/>
    <property type="match status" value="1"/>
</dbReference>
<evidence type="ECO:0000259" key="6">
    <source>
        <dbReference type="Pfam" id="PF07678"/>
    </source>
</evidence>
<dbReference type="InterPro" id="IPR050473">
    <property type="entry name" value="A2M/Complement_sys"/>
</dbReference>
<keyword evidence="3" id="KW-0812">Transmembrane</keyword>
<evidence type="ECO:0000259" key="5">
    <source>
        <dbReference type="Pfam" id="PF01835"/>
    </source>
</evidence>
<dbReference type="InterPro" id="IPR037066">
    <property type="entry name" value="Plug_dom_sf"/>
</dbReference>
<keyword evidence="3" id="KW-0998">Cell outer membrane</keyword>
<feature type="chain" id="PRO_5046786433" evidence="4">
    <location>
        <begin position="19"/>
        <end position="1513"/>
    </location>
</feature>
<reference evidence="8 9" key="1">
    <citation type="submission" date="2023-11" db="EMBL/GenBank/DDBJ databases">
        <title>Unpublished Manusciprt.</title>
        <authorList>
            <person name="Saticioglu I.B."/>
            <person name="Ay H."/>
            <person name="Ajmi N."/>
            <person name="Altun S."/>
            <person name="Duman M."/>
        </authorList>
    </citation>
    <scope>NUCLEOTIDE SEQUENCE [LARGE SCALE GENOMIC DNA]</scope>
    <source>
        <strain evidence="8 9">Fl-318</strain>
    </source>
</reference>
<dbReference type="InterPro" id="IPR023997">
    <property type="entry name" value="TonB-dep_OMP_SusC/RagA_CS"/>
</dbReference>
<evidence type="ECO:0000313" key="8">
    <source>
        <dbReference type="EMBL" id="MDX6188316.1"/>
    </source>
</evidence>
<dbReference type="EMBL" id="JAWXVI010000002">
    <property type="protein sequence ID" value="MDX6188316.1"/>
    <property type="molecule type" value="Genomic_DNA"/>
</dbReference>
<dbReference type="PANTHER" id="PTHR11412">
    <property type="entry name" value="MACROGLOBULIN / COMPLEMENT"/>
    <property type="match status" value="1"/>
</dbReference>
<evidence type="ECO:0000256" key="1">
    <source>
        <dbReference type="ARBA" id="ARBA00022729"/>
    </source>
</evidence>
<organism evidence="8 9">
    <name type="scientific">Flavobacterium cupriresistens</name>
    <dbReference type="NCBI Taxonomy" id="2893885"/>
    <lineage>
        <taxon>Bacteria</taxon>
        <taxon>Pseudomonadati</taxon>
        <taxon>Bacteroidota</taxon>
        <taxon>Flavobacteriia</taxon>
        <taxon>Flavobacteriales</taxon>
        <taxon>Flavobacteriaceae</taxon>
        <taxon>Flavobacterium</taxon>
    </lineage>
</organism>
<dbReference type="InterPro" id="IPR002890">
    <property type="entry name" value="MG2"/>
</dbReference>
<keyword evidence="2" id="KW-0882">Thioester bond</keyword>
<dbReference type="InterPro" id="IPR036595">
    <property type="entry name" value="A-macroglobulin_rcpt-bd_sf"/>
</dbReference>
<dbReference type="InterPro" id="IPR008930">
    <property type="entry name" value="Terpenoid_cyclase/PrenylTrfase"/>
</dbReference>
<dbReference type="Gene3D" id="2.60.40.1930">
    <property type="match status" value="1"/>
</dbReference>
<proteinExistence type="inferred from homology"/>
<evidence type="ECO:0000256" key="3">
    <source>
        <dbReference type="PROSITE-ProRule" id="PRU01360"/>
    </source>
</evidence>
<gene>
    <name evidence="8" type="ORF">SGQ83_03060</name>
</gene>
<feature type="domain" description="Alpha-macroglobulin-like TED" evidence="6">
    <location>
        <begin position="1039"/>
        <end position="1310"/>
    </location>
</feature>
<protein>
    <submittedName>
        <fullName evidence="8">TonB-dependent receptor plug domain-containing protein</fullName>
    </submittedName>
</protein>
<dbReference type="InterPro" id="IPR039426">
    <property type="entry name" value="TonB-dep_rcpt-like"/>
</dbReference>
<feature type="domain" description="TonB-dependent receptor plug" evidence="7">
    <location>
        <begin position="677"/>
        <end position="783"/>
    </location>
</feature>
<dbReference type="Pfam" id="PF01835">
    <property type="entry name" value="MG2"/>
    <property type="match status" value="1"/>
</dbReference>
<feature type="domain" description="Macroglobulin" evidence="5">
    <location>
        <begin position="36"/>
        <end position="121"/>
    </location>
</feature>
<comment type="caution">
    <text evidence="8">The sequence shown here is derived from an EMBL/GenBank/DDBJ whole genome shotgun (WGS) entry which is preliminary data.</text>
</comment>
<dbReference type="Gene3D" id="2.60.40.690">
    <property type="entry name" value="Alpha-macroglobulin, receptor-binding domain"/>
    <property type="match status" value="1"/>
</dbReference>
<name>A0ABU4R6V3_9FLAO</name>
<comment type="similarity">
    <text evidence="3">Belongs to the TonB-dependent receptor family.</text>
</comment>
<dbReference type="SMART" id="SM01419">
    <property type="entry name" value="Thiol-ester_cl"/>
    <property type="match status" value="1"/>
</dbReference>